<dbReference type="Proteomes" id="UP000051790">
    <property type="component" value="Unassembled WGS sequence"/>
</dbReference>
<dbReference type="AlphaFoldDB" id="A0A0R1QLG8"/>
<keyword evidence="3" id="KW-1185">Reference proteome</keyword>
<organism evidence="2 3">
    <name type="scientific">Lacticaseibacillus manihotivorans DSM 13343 = JCM 12514</name>
    <dbReference type="NCBI Taxonomy" id="1423769"/>
    <lineage>
        <taxon>Bacteria</taxon>
        <taxon>Bacillati</taxon>
        <taxon>Bacillota</taxon>
        <taxon>Bacilli</taxon>
        <taxon>Lactobacillales</taxon>
        <taxon>Lactobacillaceae</taxon>
        <taxon>Lacticaseibacillus</taxon>
    </lineage>
</organism>
<reference evidence="2 3" key="1">
    <citation type="journal article" date="2015" name="Genome Announc.">
        <title>Expanding the biotechnology potential of lactobacilli through comparative genomics of 213 strains and associated genera.</title>
        <authorList>
            <person name="Sun Z."/>
            <person name="Harris H.M."/>
            <person name="McCann A."/>
            <person name="Guo C."/>
            <person name="Argimon S."/>
            <person name="Zhang W."/>
            <person name="Yang X."/>
            <person name="Jeffery I.B."/>
            <person name="Cooney J.C."/>
            <person name="Kagawa T.F."/>
            <person name="Liu W."/>
            <person name="Song Y."/>
            <person name="Salvetti E."/>
            <person name="Wrobel A."/>
            <person name="Rasinkangas P."/>
            <person name="Parkhill J."/>
            <person name="Rea M.C."/>
            <person name="O'Sullivan O."/>
            <person name="Ritari J."/>
            <person name="Douillard F.P."/>
            <person name="Paul Ross R."/>
            <person name="Yang R."/>
            <person name="Briner A.E."/>
            <person name="Felis G.E."/>
            <person name="de Vos W.M."/>
            <person name="Barrangou R."/>
            <person name="Klaenhammer T.R."/>
            <person name="Caufield P.W."/>
            <person name="Cui Y."/>
            <person name="Zhang H."/>
            <person name="O'Toole P.W."/>
        </authorList>
    </citation>
    <scope>NUCLEOTIDE SEQUENCE [LARGE SCALE GENOMIC DNA]</scope>
    <source>
        <strain evidence="2 3">DSM 13343</strain>
    </source>
</reference>
<dbReference type="PATRIC" id="fig|1423769.4.peg.680"/>
<gene>
    <name evidence="2" type="ORF">FD01_GL000638</name>
</gene>
<dbReference type="Pfam" id="PF06421">
    <property type="entry name" value="LepA_C"/>
    <property type="match status" value="1"/>
</dbReference>
<dbReference type="InterPro" id="IPR013842">
    <property type="entry name" value="LepA_CTD"/>
</dbReference>
<evidence type="ECO:0000313" key="2">
    <source>
        <dbReference type="EMBL" id="KRL45606.1"/>
    </source>
</evidence>
<evidence type="ECO:0000259" key="1">
    <source>
        <dbReference type="Pfam" id="PF06421"/>
    </source>
</evidence>
<feature type="domain" description="GTP-binding protein LepA C-terminal" evidence="1">
    <location>
        <begin position="3"/>
        <end position="66"/>
    </location>
</feature>
<dbReference type="EMBL" id="AZEU01000121">
    <property type="protein sequence ID" value="KRL45606.1"/>
    <property type="molecule type" value="Genomic_DNA"/>
</dbReference>
<sequence length="71" mass="7857">MPAQAIVEGKAIALVDIPPLRKNAAVNGEKRSISKKQALLRRQSMNKRQAEKSTIKLSQEVFNSILDISLN</sequence>
<evidence type="ECO:0000313" key="3">
    <source>
        <dbReference type="Proteomes" id="UP000051790"/>
    </source>
</evidence>
<protein>
    <recommendedName>
        <fullName evidence="1">GTP-binding protein LepA C-terminal domain-containing protein</fullName>
    </recommendedName>
</protein>
<accession>A0A0R1QLG8</accession>
<name>A0A0R1QLG8_9LACO</name>
<comment type="caution">
    <text evidence="2">The sequence shown here is derived from an EMBL/GenBank/DDBJ whole genome shotgun (WGS) entry which is preliminary data.</text>
</comment>
<proteinExistence type="predicted"/>